<keyword evidence="9" id="KW-0456">Lyase</keyword>
<keyword evidence="4 7" id="KW-0157">Chromophore</keyword>
<dbReference type="SUPFAM" id="SSF48173">
    <property type="entry name" value="Cryptochrome/photolyase FAD-binding domain"/>
    <property type="match status" value="1"/>
</dbReference>
<dbReference type="InterPro" id="IPR018394">
    <property type="entry name" value="DNA_photolyase_1_CS_C"/>
</dbReference>
<protein>
    <submittedName>
        <fullName evidence="9">Deoxyribodipyrimidine photolyase</fullName>
    </submittedName>
</protein>
<dbReference type="GO" id="GO:0003904">
    <property type="term" value="F:deoxyribodipyrimidine photo-lyase activity"/>
    <property type="evidence" value="ECO:0007669"/>
    <property type="project" value="TreeGrafter"/>
</dbReference>
<organism evidence="9 10">
    <name type="scientific">Sphingomonas sanxanigenens</name>
    <dbReference type="NCBI Taxonomy" id="397260"/>
    <lineage>
        <taxon>Bacteria</taxon>
        <taxon>Pseudomonadati</taxon>
        <taxon>Pseudomonadota</taxon>
        <taxon>Alphaproteobacteria</taxon>
        <taxon>Sphingomonadales</taxon>
        <taxon>Sphingomonadaceae</taxon>
        <taxon>Sphingomonas</taxon>
    </lineage>
</organism>
<dbReference type="GO" id="GO:0009416">
    <property type="term" value="P:response to light stimulus"/>
    <property type="evidence" value="ECO:0007669"/>
    <property type="project" value="TreeGrafter"/>
</dbReference>
<comment type="similarity">
    <text evidence="7">Belongs to the DNA photolyase family.</text>
</comment>
<dbReference type="PANTHER" id="PTHR11455:SF9">
    <property type="entry name" value="CRYPTOCHROME CIRCADIAN CLOCK 5 ISOFORM X1"/>
    <property type="match status" value="1"/>
</dbReference>
<feature type="binding site" evidence="5">
    <location>
        <begin position="230"/>
        <end position="234"/>
    </location>
    <ligand>
        <name>FAD</name>
        <dbReference type="ChEBI" id="CHEBI:57692"/>
    </ligand>
</feature>
<comment type="cofactor">
    <cofactor evidence="1">
        <name>(6R)-5,10-methylene-5,6,7,8-tetrahydrofolate</name>
        <dbReference type="ChEBI" id="CHEBI:15636"/>
    </cofactor>
</comment>
<comment type="cofactor">
    <cofactor evidence="5">
        <name>FAD</name>
        <dbReference type="ChEBI" id="CHEBI:57692"/>
    </cofactor>
    <text evidence="5">Binds 1 FAD per subunit.</text>
</comment>
<dbReference type="Pfam" id="PF00875">
    <property type="entry name" value="DNA_photolyase"/>
    <property type="match status" value="1"/>
</dbReference>
<feature type="domain" description="Photolyase/cryptochrome alpha/beta" evidence="8">
    <location>
        <begin position="3"/>
        <end position="126"/>
    </location>
</feature>
<dbReference type="GO" id="GO:0003677">
    <property type="term" value="F:DNA binding"/>
    <property type="evidence" value="ECO:0007669"/>
    <property type="project" value="TreeGrafter"/>
</dbReference>
<evidence type="ECO:0000256" key="4">
    <source>
        <dbReference type="ARBA" id="ARBA00022991"/>
    </source>
</evidence>
<dbReference type="SUPFAM" id="SSF52425">
    <property type="entry name" value="Cryptochrome/photolyase, N-terminal domain"/>
    <property type="match status" value="1"/>
</dbReference>
<dbReference type="Gene3D" id="1.10.579.10">
    <property type="entry name" value="DNA Cyclobutane Dipyrimidine Photolyase, subunit A, domain 3"/>
    <property type="match status" value="1"/>
</dbReference>
<accession>A0A2W5C7N4</accession>
<dbReference type="InterPro" id="IPR002081">
    <property type="entry name" value="Cryptochrome/DNA_photolyase_1"/>
</dbReference>
<feature type="site" description="Electron transfer via tryptophanyl radical" evidence="6">
    <location>
        <position position="374"/>
    </location>
</feature>
<comment type="caution">
    <text evidence="9">The sequence shown here is derived from an EMBL/GenBank/DDBJ whole genome shotgun (WGS) entry which is preliminary data.</text>
</comment>
<dbReference type="PANTHER" id="PTHR11455">
    <property type="entry name" value="CRYPTOCHROME"/>
    <property type="match status" value="1"/>
</dbReference>
<dbReference type="PRINTS" id="PR00147">
    <property type="entry name" value="DNAPHOTLYASE"/>
</dbReference>
<gene>
    <name evidence="9" type="ORF">DI623_04200</name>
</gene>
<evidence type="ECO:0000256" key="7">
    <source>
        <dbReference type="RuleBase" id="RU004182"/>
    </source>
</evidence>
<evidence type="ECO:0000313" key="9">
    <source>
        <dbReference type="EMBL" id="PZO91205.1"/>
    </source>
</evidence>
<dbReference type="InterPro" id="IPR036134">
    <property type="entry name" value="Crypto/Photolyase_FAD-like_sf"/>
</dbReference>
<feature type="site" description="Electron transfer via tryptophanyl radical" evidence="6">
    <location>
        <position position="351"/>
    </location>
</feature>
<sequence length="457" mass="51025">MADPVILWFRQDLRLADQAALLAAAADGPVVPVYVLDDEGPGDRRIGGAQRWWLHHSLAALATSLEGRGSRLILRRGRAAEALASLAEEIGAARVHAIRHYEPWWKAAEAAVSSQLDLNLHDGNQLMPPDLVRTGSGGYFRIFTPFWRALSAMLPPPLPRPTPPTIAAPGRWPESDRLSDWRLRPTGPDWATGFADWRPGEAGAQAALDHFADSADEYERKRNLPAIEGTSRLSPHLHFGEISPAAVWHAVAGRGEGRESFRRELGWRDYATGVIAQQADYGRFNGRAAFDAFPWRTDRVAHAEFKAWTRGETGYPIVDAGMRQLWATGWMHNRVRMIAASFLIKHLLIDWRHGERWFWDTLVDAGYGNNAVNWQWSAGTGIDSNMFVRIMAPLSQSEKFGAAAYIRKWAPELAGLDDKAIHDPDAAGVRPKSYPEKLIGHREARERALEAFKHIKA</sequence>
<dbReference type="PROSITE" id="PS00394">
    <property type="entry name" value="DNA_PHOTOLYASES_1_1"/>
    <property type="match status" value="1"/>
</dbReference>
<evidence type="ECO:0000256" key="2">
    <source>
        <dbReference type="ARBA" id="ARBA00022630"/>
    </source>
</evidence>
<dbReference type="GO" id="GO:0006950">
    <property type="term" value="P:response to stress"/>
    <property type="evidence" value="ECO:0007669"/>
    <property type="project" value="UniProtKB-ARBA"/>
</dbReference>
<keyword evidence="3 5" id="KW-0274">FAD</keyword>
<dbReference type="InterPro" id="IPR006050">
    <property type="entry name" value="DNA_photolyase_N"/>
</dbReference>
<dbReference type="GO" id="GO:0071949">
    <property type="term" value="F:FAD binding"/>
    <property type="evidence" value="ECO:0007669"/>
    <property type="project" value="TreeGrafter"/>
</dbReference>
<evidence type="ECO:0000313" key="10">
    <source>
        <dbReference type="Proteomes" id="UP000249066"/>
    </source>
</evidence>
<evidence type="ECO:0000256" key="6">
    <source>
        <dbReference type="PIRSR" id="PIRSR602081-2"/>
    </source>
</evidence>
<dbReference type="PROSITE" id="PS00691">
    <property type="entry name" value="DNA_PHOTOLYASES_1_2"/>
    <property type="match status" value="1"/>
</dbReference>
<dbReference type="InterPro" id="IPR014729">
    <property type="entry name" value="Rossmann-like_a/b/a_fold"/>
</dbReference>
<feature type="binding site" evidence="5">
    <location>
        <position position="261"/>
    </location>
    <ligand>
        <name>FAD</name>
        <dbReference type="ChEBI" id="CHEBI:57692"/>
    </ligand>
</feature>
<evidence type="ECO:0000259" key="8">
    <source>
        <dbReference type="PROSITE" id="PS51645"/>
    </source>
</evidence>
<reference evidence="9 10" key="1">
    <citation type="submission" date="2017-08" db="EMBL/GenBank/DDBJ databases">
        <title>Infants hospitalized years apart are colonized by the same room-sourced microbial strains.</title>
        <authorList>
            <person name="Brooks B."/>
            <person name="Olm M.R."/>
            <person name="Firek B.A."/>
            <person name="Baker R."/>
            <person name="Thomas B.C."/>
            <person name="Morowitz M.J."/>
            <person name="Banfield J.F."/>
        </authorList>
    </citation>
    <scope>NUCLEOTIDE SEQUENCE [LARGE SCALE GENOMIC DNA]</scope>
    <source>
        <strain evidence="9">S2_018_000_R2_101</strain>
    </source>
</reference>
<dbReference type="Gene3D" id="3.40.50.620">
    <property type="entry name" value="HUPs"/>
    <property type="match status" value="1"/>
</dbReference>
<dbReference type="AlphaFoldDB" id="A0A2W5C7N4"/>
<evidence type="ECO:0000256" key="3">
    <source>
        <dbReference type="ARBA" id="ARBA00022827"/>
    </source>
</evidence>
<dbReference type="EMBL" id="QFNN01000013">
    <property type="protein sequence ID" value="PZO91205.1"/>
    <property type="molecule type" value="Genomic_DNA"/>
</dbReference>
<keyword evidence="2 5" id="KW-0285">Flavoprotein</keyword>
<evidence type="ECO:0000256" key="5">
    <source>
        <dbReference type="PIRSR" id="PIRSR602081-1"/>
    </source>
</evidence>
<dbReference type="Proteomes" id="UP000249066">
    <property type="component" value="Unassembled WGS sequence"/>
</dbReference>
<proteinExistence type="inferred from homology"/>
<dbReference type="InterPro" id="IPR005101">
    <property type="entry name" value="Cryptochr/Photolyase_FAD-bd"/>
</dbReference>
<name>A0A2W5C7N4_9SPHN</name>
<dbReference type="GO" id="GO:0006139">
    <property type="term" value="P:nucleobase-containing compound metabolic process"/>
    <property type="evidence" value="ECO:0007669"/>
    <property type="project" value="UniProtKB-ARBA"/>
</dbReference>
<feature type="site" description="Electron transfer via tryptophanyl radical" evidence="6">
    <location>
        <position position="295"/>
    </location>
</feature>
<dbReference type="Gene3D" id="1.25.40.80">
    <property type="match status" value="1"/>
</dbReference>
<dbReference type="InterPro" id="IPR036155">
    <property type="entry name" value="Crypto/Photolyase_N_sf"/>
</dbReference>
<feature type="binding site" evidence="5">
    <location>
        <position position="218"/>
    </location>
    <ligand>
        <name>FAD</name>
        <dbReference type="ChEBI" id="CHEBI:57692"/>
    </ligand>
</feature>
<dbReference type="Pfam" id="PF03441">
    <property type="entry name" value="FAD_binding_7"/>
    <property type="match status" value="1"/>
</dbReference>
<evidence type="ECO:0000256" key="1">
    <source>
        <dbReference type="ARBA" id="ARBA00001932"/>
    </source>
</evidence>
<dbReference type="PROSITE" id="PS51645">
    <property type="entry name" value="PHR_CRY_ALPHA_BETA"/>
    <property type="match status" value="1"/>
</dbReference>